<evidence type="ECO:0000256" key="2">
    <source>
        <dbReference type="ARBA" id="ARBA00008891"/>
    </source>
</evidence>
<comment type="similarity">
    <text evidence="2">Belongs to the pectinesterase family.</text>
</comment>
<sequence length="243" mass="25468">SPPPGAIVVGPGGKYANLTAALADTSSSVYFINSGTYDEQVLISRSNIKIFGQTTVPLSYSGNTVTITNSLLASTAGSNDLSGTVRVHATNVSLYNLNIANTFGHGPEQSQAIALSVQDGQFGAYGLKLTGYQDTLLANVGVEFYGNCWIEGAVDFIFGMSSSIWITNSIINVSPPPSSFVPHRRSTDDANCAPQTDNVTFAEYNNTGDGSTGVRASFATKLTAPVSISTVIGSTSWIDSQFL</sequence>
<evidence type="ECO:0000313" key="10">
    <source>
        <dbReference type="EMBL" id="THG92697.1"/>
    </source>
</evidence>
<comment type="function">
    <text evidence="8">Involved in maceration and soft-rotting of plant tissue.</text>
</comment>
<dbReference type="EC" id="3.1.1.11" evidence="3 8"/>
<comment type="subcellular location">
    <subcellularLocation>
        <location evidence="8">Secreted</location>
    </subcellularLocation>
</comment>
<dbReference type="InterPro" id="IPR000070">
    <property type="entry name" value="Pectinesterase_cat"/>
</dbReference>
<feature type="active site" evidence="7">
    <location>
        <position position="155"/>
    </location>
</feature>
<keyword evidence="8" id="KW-0961">Cell wall biogenesis/degradation</keyword>
<evidence type="ECO:0000256" key="5">
    <source>
        <dbReference type="ARBA" id="ARBA00023085"/>
    </source>
</evidence>
<keyword evidence="4 8" id="KW-0378">Hydrolase</keyword>
<protein>
    <recommendedName>
        <fullName evidence="3 8">Pectinesterase</fullName>
        <ecNumber evidence="3 8">3.1.1.11</ecNumber>
    </recommendedName>
</protein>
<keyword evidence="8" id="KW-0964">Secreted</keyword>
<dbReference type="GO" id="GO:0045490">
    <property type="term" value="P:pectin catabolic process"/>
    <property type="evidence" value="ECO:0007669"/>
    <property type="project" value="UniProtKB-UniRule"/>
</dbReference>
<evidence type="ECO:0000259" key="9">
    <source>
        <dbReference type="Pfam" id="PF01095"/>
    </source>
</evidence>
<feature type="non-terminal residue" evidence="10">
    <location>
        <position position="1"/>
    </location>
</feature>
<comment type="pathway">
    <text evidence="1 8">Glycan metabolism; pectin degradation; 2-dehydro-3-deoxy-D-gluconate from pectin: step 1/5.</text>
</comment>
<comment type="catalytic activity">
    <reaction evidence="6 8">
        <text>[(1-&gt;4)-alpha-D-galacturonosyl methyl ester](n) + n H2O = [(1-&gt;4)-alpha-D-galacturonosyl](n) + n methanol + n H(+)</text>
        <dbReference type="Rhea" id="RHEA:22380"/>
        <dbReference type="Rhea" id="RHEA-COMP:14570"/>
        <dbReference type="Rhea" id="RHEA-COMP:14573"/>
        <dbReference type="ChEBI" id="CHEBI:15377"/>
        <dbReference type="ChEBI" id="CHEBI:15378"/>
        <dbReference type="ChEBI" id="CHEBI:17790"/>
        <dbReference type="ChEBI" id="CHEBI:140522"/>
        <dbReference type="ChEBI" id="CHEBI:140523"/>
        <dbReference type="EC" id="3.1.1.11"/>
    </reaction>
</comment>
<evidence type="ECO:0000256" key="6">
    <source>
        <dbReference type="ARBA" id="ARBA00047928"/>
    </source>
</evidence>
<evidence type="ECO:0000256" key="1">
    <source>
        <dbReference type="ARBA" id="ARBA00005184"/>
    </source>
</evidence>
<proteinExistence type="inferred from homology"/>
<dbReference type="GO" id="GO:0042545">
    <property type="term" value="P:cell wall modification"/>
    <property type="evidence" value="ECO:0007669"/>
    <property type="project" value="UniProtKB-UniRule"/>
</dbReference>
<evidence type="ECO:0000256" key="8">
    <source>
        <dbReference type="RuleBase" id="RU000589"/>
    </source>
</evidence>
<dbReference type="InterPro" id="IPR012334">
    <property type="entry name" value="Pectin_lyas_fold"/>
</dbReference>
<evidence type="ECO:0000256" key="7">
    <source>
        <dbReference type="PROSITE-ProRule" id="PRU10040"/>
    </source>
</evidence>
<comment type="caution">
    <text evidence="10">The sequence shown here is derived from an EMBL/GenBank/DDBJ whole genome shotgun (WGS) entry which is preliminary data.</text>
</comment>
<reference evidence="10 11" key="1">
    <citation type="submission" date="2019-02" db="EMBL/GenBank/DDBJ databases">
        <title>Genome sequencing of the rare red list fungi Phlebia centrifuga.</title>
        <authorList>
            <person name="Buettner E."/>
            <person name="Kellner H."/>
        </authorList>
    </citation>
    <scope>NUCLEOTIDE SEQUENCE [LARGE SCALE GENOMIC DNA]</scope>
    <source>
        <strain evidence="10 11">DSM 108282</strain>
    </source>
</reference>
<dbReference type="PANTHER" id="PTHR31321:SF57">
    <property type="entry name" value="PECTINESTERASE 53-RELATED"/>
    <property type="match status" value="1"/>
</dbReference>
<dbReference type="PROSITE" id="PS00503">
    <property type="entry name" value="PECTINESTERASE_2"/>
    <property type="match status" value="1"/>
</dbReference>
<evidence type="ECO:0000256" key="3">
    <source>
        <dbReference type="ARBA" id="ARBA00013229"/>
    </source>
</evidence>
<organism evidence="10 11">
    <name type="scientific">Hermanssonia centrifuga</name>
    <dbReference type="NCBI Taxonomy" id="98765"/>
    <lineage>
        <taxon>Eukaryota</taxon>
        <taxon>Fungi</taxon>
        <taxon>Dikarya</taxon>
        <taxon>Basidiomycota</taxon>
        <taxon>Agaricomycotina</taxon>
        <taxon>Agaricomycetes</taxon>
        <taxon>Polyporales</taxon>
        <taxon>Meruliaceae</taxon>
        <taxon>Hermanssonia</taxon>
    </lineage>
</organism>
<keyword evidence="11" id="KW-1185">Reference proteome</keyword>
<dbReference type="Gene3D" id="2.160.20.10">
    <property type="entry name" value="Single-stranded right-handed beta-helix, Pectin lyase-like"/>
    <property type="match status" value="1"/>
</dbReference>
<evidence type="ECO:0000313" key="11">
    <source>
        <dbReference type="Proteomes" id="UP000309038"/>
    </source>
</evidence>
<dbReference type="AlphaFoldDB" id="A0A4S4K6E3"/>
<dbReference type="GO" id="GO:0005576">
    <property type="term" value="C:extracellular region"/>
    <property type="evidence" value="ECO:0007669"/>
    <property type="project" value="UniProtKB-SubCell"/>
</dbReference>
<dbReference type="EMBL" id="SGPJ01000994">
    <property type="protein sequence ID" value="THG92697.1"/>
    <property type="molecule type" value="Genomic_DNA"/>
</dbReference>
<dbReference type="UniPathway" id="UPA00545">
    <property type="reaction ID" value="UER00823"/>
</dbReference>
<gene>
    <name evidence="10" type="ORF">EW026_g8297</name>
</gene>
<keyword evidence="5 8" id="KW-0063">Aspartyl esterase</keyword>
<dbReference type="PANTHER" id="PTHR31321">
    <property type="entry name" value="ACYL-COA THIOESTER HYDROLASE YBHC-RELATED"/>
    <property type="match status" value="1"/>
</dbReference>
<feature type="domain" description="Pectinesterase catalytic" evidence="9">
    <location>
        <begin position="24"/>
        <end position="176"/>
    </location>
</feature>
<accession>A0A4S4K6E3</accession>
<dbReference type="GO" id="GO:0030599">
    <property type="term" value="F:pectinesterase activity"/>
    <property type="evidence" value="ECO:0007669"/>
    <property type="project" value="UniProtKB-UniRule"/>
</dbReference>
<dbReference type="Proteomes" id="UP000309038">
    <property type="component" value="Unassembled WGS sequence"/>
</dbReference>
<evidence type="ECO:0000256" key="4">
    <source>
        <dbReference type="ARBA" id="ARBA00022801"/>
    </source>
</evidence>
<name>A0A4S4K6E3_9APHY</name>
<dbReference type="InterPro" id="IPR011050">
    <property type="entry name" value="Pectin_lyase_fold/virulence"/>
</dbReference>
<dbReference type="SUPFAM" id="SSF51126">
    <property type="entry name" value="Pectin lyase-like"/>
    <property type="match status" value="1"/>
</dbReference>
<dbReference type="InterPro" id="IPR033131">
    <property type="entry name" value="Pectinesterase_Asp_AS"/>
</dbReference>
<dbReference type="Pfam" id="PF01095">
    <property type="entry name" value="Pectinesterase"/>
    <property type="match status" value="1"/>
</dbReference>